<dbReference type="InterPro" id="IPR038765">
    <property type="entry name" value="Papain-like_cys_pep_sf"/>
</dbReference>
<dbReference type="Gene3D" id="3.10.620.30">
    <property type="match status" value="1"/>
</dbReference>
<reference evidence="2 3" key="1">
    <citation type="submission" date="2020-08" db="EMBL/GenBank/DDBJ databases">
        <title>Genomic Encyclopedia of Type Strains, Phase IV (KMG-IV): sequencing the most valuable type-strain genomes for metagenomic binning, comparative biology and taxonomic classification.</title>
        <authorList>
            <person name="Goeker M."/>
        </authorList>
    </citation>
    <scope>NUCLEOTIDE SEQUENCE [LARGE SCALE GENOMIC DNA]</scope>
    <source>
        <strain evidence="2 3">DSM 29853</strain>
    </source>
</reference>
<dbReference type="InterPro" id="IPR010319">
    <property type="entry name" value="Transglutaminase-like_Cys_pept"/>
</dbReference>
<evidence type="ECO:0000313" key="2">
    <source>
        <dbReference type="EMBL" id="MBB4066563.1"/>
    </source>
</evidence>
<accession>A0A7W6NM39</accession>
<dbReference type="Pfam" id="PF06035">
    <property type="entry name" value="Peptidase_C93"/>
    <property type="match status" value="1"/>
</dbReference>
<dbReference type="SUPFAM" id="SSF54001">
    <property type="entry name" value="Cysteine proteinases"/>
    <property type="match status" value="1"/>
</dbReference>
<feature type="signal peptide" evidence="1">
    <location>
        <begin position="1"/>
        <end position="26"/>
    </location>
</feature>
<keyword evidence="3" id="KW-1185">Reference proteome</keyword>
<evidence type="ECO:0000256" key="1">
    <source>
        <dbReference type="SAM" id="SignalP"/>
    </source>
</evidence>
<dbReference type="EMBL" id="JACIEZ010000010">
    <property type="protein sequence ID" value="MBB4066563.1"/>
    <property type="molecule type" value="Genomic_DNA"/>
</dbReference>
<protein>
    <submittedName>
        <fullName evidence="2">Putative transglutaminase-like cysteine proteinase</fullName>
    </submittedName>
</protein>
<feature type="chain" id="PRO_5030541328" evidence="1">
    <location>
        <begin position="27"/>
        <end position="305"/>
    </location>
</feature>
<sequence length="305" mass="32135">MNNKNNKTLALLAAAAAALVTGPAAAGPITPLAVPAAVHELDAAYSLALRARDNLWSIVEHYRANPVATALTMPVSGRAATPADLGGLTTGSVSRGPSSASAMPKGVFASVLVPFSRLPAAESWKKVRSSVSLDGMSCGGGCAERLARLRTVTGSGKPASLREQLAAVNNTVNAMIRYTPDQALYGRNDYWAKPQEILSRGKGDCEDYALLKMAALKKLGVPERSMSIVVLKVTDRRLFHAVLAVSTSEGHFILDNLRRNAPLDVSYSTYMPLYSMSGDRSWLHGFKAGGAVAEQAGLDPMSVPG</sequence>
<dbReference type="PANTHER" id="PTHR39327">
    <property type="match status" value="1"/>
</dbReference>
<organism evidence="2 3">
    <name type="scientific">Gellertiella hungarica</name>
    <dbReference type="NCBI Taxonomy" id="1572859"/>
    <lineage>
        <taxon>Bacteria</taxon>
        <taxon>Pseudomonadati</taxon>
        <taxon>Pseudomonadota</taxon>
        <taxon>Alphaproteobacteria</taxon>
        <taxon>Hyphomicrobiales</taxon>
        <taxon>Rhizobiaceae</taxon>
        <taxon>Gellertiella</taxon>
    </lineage>
</organism>
<evidence type="ECO:0000313" key="3">
    <source>
        <dbReference type="Proteomes" id="UP000528286"/>
    </source>
</evidence>
<gene>
    <name evidence="2" type="ORF">GGR23_003780</name>
</gene>
<dbReference type="AlphaFoldDB" id="A0A7W6NM39"/>
<proteinExistence type="predicted"/>
<dbReference type="Proteomes" id="UP000528286">
    <property type="component" value="Unassembled WGS sequence"/>
</dbReference>
<dbReference type="RefSeq" id="WP_183367827.1">
    <property type="nucleotide sequence ID" value="NZ_JACIEZ010000010.1"/>
</dbReference>
<dbReference type="PANTHER" id="PTHR39327:SF1">
    <property type="entry name" value="BLR5470 PROTEIN"/>
    <property type="match status" value="1"/>
</dbReference>
<keyword evidence="1" id="KW-0732">Signal</keyword>
<comment type="caution">
    <text evidence="2">The sequence shown here is derived from an EMBL/GenBank/DDBJ whole genome shotgun (WGS) entry which is preliminary data.</text>
</comment>
<name>A0A7W6NM39_9HYPH</name>